<dbReference type="InterPro" id="IPR045063">
    <property type="entry name" value="Dynamin_N"/>
</dbReference>
<organism evidence="8 9">
    <name type="scientific">Paenibacillus thermoaerophilus</name>
    <dbReference type="NCBI Taxonomy" id="1215385"/>
    <lineage>
        <taxon>Bacteria</taxon>
        <taxon>Bacillati</taxon>
        <taxon>Bacillota</taxon>
        <taxon>Bacilli</taxon>
        <taxon>Bacillales</taxon>
        <taxon>Paenibacillaceae</taxon>
        <taxon>Paenibacillus</taxon>
    </lineage>
</organism>
<evidence type="ECO:0000313" key="9">
    <source>
        <dbReference type="Proteomes" id="UP001596528"/>
    </source>
</evidence>
<evidence type="ECO:0000313" key="8">
    <source>
        <dbReference type="EMBL" id="MFC7750537.1"/>
    </source>
</evidence>
<feature type="non-terminal residue" evidence="8">
    <location>
        <position position="585"/>
    </location>
</feature>
<evidence type="ECO:0000256" key="4">
    <source>
        <dbReference type="ARBA" id="ARBA00023134"/>
    </source>
</evidence>
<sequence length="585" mass="64270">MTTKRAPVQGALEQALRTIAERMREAGDAATPEKLAQLGDKWRDDRLWVAFCGHFSAGKSTLINRLCGRELLPSSPIPTSANVVTISNGEPRARIWRESNGAPEDVPLEQLEAHCRDGAAVRSVELTVPLPAFGDRIVMMDTPGVDSTDDAHRLATESTLHLADVVFYVMDYNHVLSESNLVFTKQMADWGKPVYLVVNMIDKHREEEVPFERYRRGVEETFRGWNIPYADLLFLSLKETGHARHEGDKLLWTLRGLLERSEELRWDAAVRSLRQLIAEHLRWRESLAEGEREAWTEAAFGDSAAGSRTSDPDGETPEEGLPAYAEARRLVAEGERPSPELLAAAVDELVKRLAEWRSQGAEAGGRGSALLEGVKRELAKLLDNANITPAGTRELAQAYLESRQPSFKAGWFASAAKTERERERRLTALHADFAEQVKAQLVWHVRELLRTAFRDAGVPEAALSEHLSALDWLPDPAWLAGQVHAGAGASGEATLNFARHLAAETKAAYRKRALSAAESLAQLAADAGADDADALAERARAMEPRLEALRCLARQAADHARYAEALLALAPKPAGAPALPNPAGY</sequence>
<evidence type="ECO:0000256" key="2">
    <source>
        <dbReference type="ARBA" id="ARBA00022741"/>
    </source>
</evidence>
<feature type="domain" description="Dynamin N-terminal" evidence="7">
    <location>
        <begin position="49"/>
        <end position="199"/>
    </location>
</feature>
<comment type="caution">
    <text evidence="8">The sequence shown here is derived from an EMBL/GenBank/DDBJ whole genome shotgun (WGS) entry which is preliminary data.</text>
</comment>
<protein>
    <submittedName>
        <fullName evidence="8">Dynamin family protein</fullName>
    </submittedName>
</protein>
<dbReference type="Proteomes" id="UP001596528">
    <property type="component" value="Unassembled WGS sequence"/>
</dbReference>
<evidence type="ECO:0000256" key="5">
    <source>
        <dbReference type="ARBA" id="ARBA00023136"/>
    </source>
</evidence>
<keyword evidence="2" id="KW-0547">Nucleotide-binding</keyword>
<gene>
    <name evidence="8" type="ORF">ACFQWB_11440</name>
</gene>
<evidence type="ECO:0000256" key="1">
    <source>
        <dbReference type="ARBA" id="ARBA00004370"/>
    </source>
</evidence>
<dbReference type="Pfam" id="PF00350">
    <property type="entry name" value="Dynamin_N"/>
    <property type="match status" value="1"/>
</dbReference>
<keyword evidence="4" id="KW-0342">GTP-binding</keyword>
<keyword evidence="3" id="KW-0378">Hydrolase</keyword>
<dbReference type="PANTHER" id="PTHR10465:SF0">
    <property type="entry name" value="SARCALUMENIN"/>
    <property type="match status" value="1"/>
</dbReference>
<dbReference type="RefSeq" id="WP_379252959.1">
    <property type="nucleotide sequence ID" value="NZ_JBHTGQ010000023.1"/>
</dbReference>
<keyword evidence="9" id="KW-1185">Reference proteome</keyword>
<dbReference type="Gene3D" id="3.40.50.300">
    <property type="entry name" value="P-loop containing nucleotide triphosphate hydrolases"/>
    <property type="match status" value="1"/>
</dbReference>
<accession>A0ABW2V318</accession>
<feature type="region of interest" description="Disordered" evidence="6">
    <location>
        <begin position="298"/>
        <end position="320"/>
    </location>
</feature>
<dbReference type="CDD" id="cd09912">
    <property type="entry name" value="DLP_2"/>
    <property type="match status" value="1"/>
</dbReference>
<evidence type="ECO:0000256" key="3">
    <source>
        <dbReference type="ARBA" id="ARBA00022801"/>
    </source>
</evidence>
<dbReference type="InterPro" id="IPR027417">
    <property type="entry name" value="P-loop_NTPase"/>
</dbReference>
<dbReference type="PANTHER" id="PTHR10465">
    <property type="entry name" value="TRANSMEMBRANE GTPASE FZO1"/>
    <property type="match status" value="1"/>
</dbReference>
<comment type="subcellular location">
    <subcellularLocation>
        <location evidence="1">Membrane</location>
    </subcellularLocation>
</comment>
<dbReference type="SUPFAM" id="SSF52540">
    <property type="entry name" value="P-loop containing nucleoside triphosphate hydrolases"/>
    <property type="match status" value="1"/>
</dbReference>
<keyword evidence="5" id="KW-0472">Membrane</keyword>
<name>A0ABW2V318_9BACL</name>
<evidence type="ECO:0000256" key="6">
    <source>
        <dbReference type="SAM" id="MobiDB-lite"/>
    </source>
</evidence>
<dbReference type="EMBL" id="JBHTGQ010000023">
    <property type="protein sequence ID" value="MFC7750537.1"/>
    <property type="molecule type" value="Genomic_DNA"/>
</dbReference>
<proteinExistence type="predicted"/>
<reference evidence="9" key="1">
    <citation type="journal article" date="2019" name="Int. J. Syst. Evol. Microbiol.">
        <title>The Global Catalogue of Microorganisms (GCM) 10K type strain sequencing project: providing services to taxonomists for standard genome sequencing and annotation.</title>
        <authorList>
            <consortium name="The Broad Institute Genomics Platform"/>
            <consortium name="The Broad Institute Genome Sequencing Center for Infectious Disease"/>
            <person name="Wu L."/>
            <person name="Ma J."/>
        </authorList>
    </citation>
    <scope>NUCLEOTIDE SEQUENCE [LARGE SCALE GENOMIC DNA]</scope>
    <source>
        <strain evidence="9">JCM 18657</strain>
    </source>
</reference>
<evidence type="ECO:0000259" key="7">
    <source>
        <dbReference type="Pfam" id="PF00350"/>
    </source>
</evidence>
<dbReference type="InterPro" id="IPR027094">
    <property type="entry name" value="Mitofusin_fam"/>
</dbReference>